<dbReference type="InterPro" id="IPR023398">
    <property type="entry name" value="TIF_eIF4e-like"/>
</dbReference>
<proteinExistence type="inferred from homology"/>
<dbReference type="EMBL" id="LR899011">
    <property type="protein sequence ID" value="CAD7084108.1"/>
    <property type="molecule type" value="Genomic_DNA"/>
</dbReference>
<dbReference type="AlphaFoldDB" id="A0A7R8UNI1"/>
<evidence type="ECO:0000313" key="2">
    <source>
        <dbReference type="EMBL" id="CAD7084108.1"/>
    </source>
</evidence>
<reference evidence="2 3" key="1">
    <citation type="submission" date="2020-11" db="EMBL/GenBank/DDBJ databases">
        <authorList>
            <person name="Wallbank WR R."/>
            <person name="Pardo Diaz C."/>
            <person name="Kozak K."/>
            <person name="Martin S."/>
            <person name="Jiggins C."/>
            <person name="Moest M."/>
            <person name="Warren A I."/>
            <person name="Generalovic N T."/>
            <person name="Byers J.R.P. K."/>
            <person name="Montejo-Kovacevich G."/>
            <person name="Yen C E."/>
        </authorList>
    </citation>
    <scope>NUCLEOTIDE SEQUENCE [LARGE SCALE GENOMIC DNA]</scope>
</reference>
<dbReference type="Gene3D" id="3.30.760.10">
    <property type="entry name" value="RNA Cap, Translation Initiation Factor Eif4e"/>
    <property type="match status" value="1"/>
</dbReference>
<keyword evidence="1" id="KW-0648">Protein biosynthesis</keyword>
<dbReference type="PANTHER" id="PTHR11960:SF18">
    <property type="entry name" value="EUKARYOTIC TRANSLATION INITIATION FACTOR 4E HOMOLOGOUS PROTEIN, ISOFORM B"/>
    <property type="match status" value="1"/>
</dbReference>
<gene>
    <name evidence="2" type="ORF">HERILL_LOCUS7020</name>
</gene>
<organism evidence="2 3">
    <name type="scientific">Hermetia illucens</name>
    <name type="common">Black soldier fly</name>
    <dbReference type="NCBI Taxonomy" id="343691"/>
    <lineage>
        <taxon>Eukaryota</taxon>
        <taxon>Metazoa</taxon>
        <taxon>Ecdysozoa</taxon>
        <taxon>Arthropoda</taxon>
        <taxon>Hexapoda</taxon>
        <taxon>Insecta</taxon>
        <taxon>Pterygota</taxon>
        <taxon>Neoptera</taxon>
        <taxon>Endopterygota</taxon>
        <taxon>Diptera</taxon>
        <taxon>Brachycera</taxon>
        <taxon>Stratiomyomorpha</taxon>
        <taxon>Stratiomyidae</taxon>
        <taxon>Hermetiinae</taxon>
        <taxon>Hermetia</taxon>
    </lineage>
</organism>
<keyword evidence="3" id="KW-1185">Reference proteome</keyword>
<sequence length="221" mass="25401">MEKAAVKTYESKFWDQTDSDDSDMENDIDVDKLAPLEIGPNENRLQYSYCLWFARKGTHCPGDYSKSLHVVGRCATVEQWWSLYCHLKRPTALKPFRELSLFKQGIKPMWEDPSNLKGGQWVIRLKRHKIDRAWENVCMAMLGEQFLVGPEICGVVLTTKYPEDSLSVWNRTATDHACTARIRDTLRRILNLPLNTPVEYKAHCDSLKYAAMAKGNNSVKS</sequence>
<protein>
    <submittedName>
        <fullName evidence="2">Uncharacterized protein</fullName>
    </submittedName>
</protein>
<dbReference type="InParanoid" id="A0A7R8UNI1"/>
<dbReference type="InterPro" id="IPR001040">
    <property type="entry name" value="TIF_eIF_4E"/>
</dbReference>
<keyword evidence="1" id="KW-0694">RNA-binding</keyword>
<dbReference type="PANTHER" id="PTHR11960">
    <property type="entry name" value="EUKARYOTIC TRANSLATION INITIATION FACTOR 4E RELATED"/>
    <property type="match status" value="1"/>
</dbReference>
<comment type="similarity">
    <text evidence="1">Belongs to the eukaryotic initiation factor 4E family.</text>
</comment>
<dbReference type="GO" id="GO:0016281">
    <property type="term" value="C:eukaryotic translation initiation factor 4F complex"/>
    <property type="evidence" value="ECO:0007669"/>
    <property type="project" value="TreeGrafter"/>
</dbReference>
<evidence type="ECO:0000256" key="1">
    <source>
        <dbReference type="RuleBase" id="RU004374"/>
    </source>
</evidence>
<dbReference type="SUPFAM" id="SSF55418">
    <property type="entry name" value="eIF4e-like"/>
    <property type="match status" value="1"/>
</dbReference>
<dbReference type="Pfam" id="PF01652">
    <property type="entry name" value="IF4E"/>
    <property type="match status" value="1"/>
</dbReference>
<dbReference type="GO" id="GO:0003743">
    <property type="term" value="F:translation initiation factor activity"/>
    <property type="evidence" value="ECO:0007669"/>
    <property type="project" value="UniProtKB-KW"/>
</dbReference>
<dbReference type="FunCoup" id="A0A7R8UNI1">
    <property type="interactions" value="645"/>
</dbReference>
<keyword evidence="1" id="KW-0396">Initiation factor</keyword>
<dbReference type="Proteomes" id="UP000594454">
    <property type="component" value="Chromosome 3"/>
</dbReference>
<dbReference type="OrthoDB" id="590761at2759"/>
<evidence type="ECO:0000313" key="3">
    <source>
        <dbReference type="Proteomes" id="UP000594454"/>
    </source>
</evidence>
<dbReference type="GO" id="GO:0000340">
    <property type="term" value="F:RNA 7-methylguanosine cap binding"/>
    <property type="evidence" value="ECO:0007669"/>
    <property type="project" value="TreeGrafter"/>
</dbReference>
<dbReference type="FunFam" id="3.30.760.10:FF:000014">
    <property type="entry name" value="Eukaryotic translation initiation factor 4E-4"/>
    <property type="match status" value="1"/>
</dbReference>
<name>A0A7R8UNI1_HERIL</name>
<accession>A0A7R8UNI1</accession>